<dbReference type="EMBL" id="HBGH01005618">
    <property type="protein sequence ID" value="CAD9230966.1"/>
    <property type="molecule type" value="Transcribed_RNA"/>
</dbReference>
<evidence type="ECO:0000256" key="4">
    <source>
        <dbReference type="ARBA" id="ARBA00023242"/>
    </source>
</evidence>
<dbReference type="EMBL" id="HBGH01005617">
    <property type="protein sequence ID" value="CAD9230965.1"/>
    <property type="molecule type" value="Transcribed_RNA"/>
</dbReference>
<keyword evidence="4" id="KW-0539">Nucleus</keyword>
<dbReference type="AlphaFoldDB" id="A0A6T6BG32"/>
<reference evidence="7" key="1">
    <citation type="submission" date="2021-01" db="EMBL/GenBank/DDBJ databases">
        <authorList>
            <person name="Corre E."/>
            <person name="Pelletier E."/>
            <person name="Niang G."/>
            <person name="Scheremetjew M."/>
            <person name="Finn R."/>
            <person name="Kale V."/>
            <person name="Holt S."/>
            <person name="Cochrane G."/>
            <person name="Meng A."/>
            <person name="Brown T."/>
            <person name="Cohen L."/>
        </authorList>
    </citation>
    <scope>NUCLEOTIDE SEQUENCE</scope>
    <source>
        <strain evidence="7">SAG 36.94</strain>
    </source>
</reference>
<name>A0A6T6BG32_9RHOD</name>
<organism evidence="7">
    <name type="scientific">Compsopogon caeruleus</name>
    <dbReference type="NCBI Taxonomy" id="31354"/>
    <lineage>
        <taxon>Eukaryota</taxon>
        <taxon>Rhodophyta</taxon>
        <taxon>Compsopogonophyceae</taxon>
        <taxon>Compsopogonales</taxon>
        <taxon>Compsopogonaceae</taxon>
        <taxon>Compsopogon</taxon>
    </lineage>
</organism>
<comment type="subcellular location">
    <subcellularLocation>
        <location evidence="1">Nucleus</location>
    </subcellularLocation>
</comment>
<proteinExistence type="predicted"/>
<keyword evidence="3" id="KW-0804">Transcription</keyword>
<evidence type="ECO:0000256" key="1">
    <source>
        <dbReference type="ARBA" id="ARBA00004123"/>
    </source>
</evidence>
<feature type="domain" description="Zinc-finger" evidence="5">
    <location>
        <begin position="174"/>
        <end position="238"/>
    </location>
</feature>
<keyword evidence="2" id="KW-0805">Transcription regulation</keyword>
<dbReference type="InterPro" id="IPR018866">
    <property type="entry name" value="Znf-4CXXC_R1"/>
</dbReference>
<accession>A0A6T6BG32</accession>
<evidence type="ECO:0000256" key="2">
    <source>
        <dbReference type="ARBA" id="ARBA00023015"/>
    </source>
</evidence>
<dbReference type="GO" id="GO:0005634">
    <property type="term" value="C:nucleus"/>
    <property type="evidence" value="ECO:0007669"/>
    <property type="project" value="UniProtKB-SubCell"/>
</dbReference>
<evidence type="ECO:0000256" key="3">
    <source>
        <dbReference type="ARBA" id="ARBA00023163"/>
    </source>
</evidence>
<protein>
    <recommendedName>
        <fullName evidence="5">Zinc-finger domain-containing protein</fullName>
    </recommendedName>
</protein>
<gene>
    <name evidence="6" type="ORF">CCAE0312_LOCUS3019</name>
    <name evidence="7" type="ORF">CCAE0312_LOCUS3020</name>
</gene>
<dbReference type="Pfam" id="PF10497">
    <property type="entry name" value="zf-4CXXC_R1"/>
    <property type="match status" value="1"/>
</dbReference>
<evidence type="ECO:0000259" key="5">
    <source>
        <dbReference type="Pfam" id="PF10497"/>
    </source>
</evidence>
<evidence type="ECO:0000313" key="6">
    <source>
        <dbReference type="EMBL" id="CAD9230965.1"/>
    </source>
</evidence>
<sequence length="276" mass="30501">MMSELQKFLSRHAVPFSLNLEYNSSRDIDVTPPASFLATGGDVEVIGVEKSLVESPVDIRATAVAKSTPVEVSTSWTSSGVIPMQAQSQVPMGRGVASMEGAGKIMVPPMDVGVYSGRGLSSMGFGGQPAMDLRLSPLDLAVSKHPEVPVEATPAAAIPRRPKIVKRYSNPTPSNYCHVCCRARKRGPHMICSQVSTGYCRKMICDKCFQAYGWNWDEAVNDPHWLCPHCSDSCPPRAQCKVYGRNSERPSERRRQEDYSSHRVVQDECRLTQLWR</sequence>
<evidence type="ECO:0000313" key="7">
    <source>
        <dbReference type="EMBL" id="CAD9230966.1"/>
    </source>
</evidence>